<evidence type="ECO:0000256" key="1">
    <source>
        <dbReference type="SAM" id="MobiDB-lite"/>
    </source>
</evidence>
<evidence type="ECO:0000313" key="3">
    <source>
        <dbReference type="Proteomes" id="UP000291424"/>
    </source>
</evidence>
<evidence type="ECO:0000313" key="2">
    <source>
        <dbReference type="EMBL" id="TCB94264.1"/>
    </source>
</evidence>
<sequence>MTQAAIKARWDFDSGKTDLSFNDSTSMDQVIEHLKETYSAFHKAFACAKAKMLHLKQRMQNATLRNFIARLMPCKNQVSRAHRSTAKSAKNSLSSDSSDGSDPDPETLLSAFIIPLTNSIIPKAFFAHISINEVAK</sequence>
<dbReference type="OrthoDB" id="6637954at2"/>
<name>A0A4R0GB27_9ENTR</name>
<feature type="region of interest" description="Disordered" evidence="1">
    <location>
        <begin position="79"/>
        <end position="104"/>
    </location>
</feature>
<gene>
    <name evidence="2" type="ORF">E0L20_07205</name>
</gene>
<dbReference type="AlphaFoldDB" id="A0A4R0GB27"/>
<reference evidence="2 3" key="1">
    <citation type="submission" date="2019-02" db="EMBL/GenBank/DDBJ databases">
        <title>The draft genome of Enterobacter spp. strains.</title>
        <authorList>
            <person name="Wang C."/>
            <person name="Feng Y."/>
            <person name="Zong Z."/>
        </authorList>
    </citation>
    <scope>NUCLEOTIDE SEQUENCE [LARGE SCALE GENOMIC DNA]</scope>
    <source>
        <strain evidence="2 3">WCHEW120002</strain>
    </source>
</reference>
<protein>
    <submittedName>
        <fullName evidence="2">Uncharacterized protein</fullName>
    </submittedName>
</protein>
<dbReference type="EMBL" id="SJOO01000002">
    <property type="protein sequence ID" value="TCB94264.1"/>
    <property type="molecule type" value="Genomic_DNA"/>
</dbReference>
<dbReference type="Proteomes" id="UP000291424">
    <property type="component" value="Unassembled WGS sequence"/>
</dbReference>
<comment type="caution">
    <text evidence="2">The sequence shown here is derived from an EMBL/GenBank/DDBJ whole genome shotgun (WGS) entry which is preliminary data.</text>
</comment>
<accession>A0A4R0GB27</accession>
<organism evidence="2 3">
    <name type="scientific">Enterobacter wuhouensis</name>
    <dbReference type="NCBI Taxonomy" id="2529381"/>
    <lineage>
        <taxon>Bacteria</taxon>
        <taxon>Pseudomonadati</taxon>
        <taxon>Pseudomonadota</taxon>
        <taxon>Gammaproteobacteria</taxon>
        <taxon>Enterobacterales</taxon>
        <taxon>Enterobacteriaceae</taxon>
        <taxon>Enterobacter</taxon>
    </lineage>
</organism>
<proteinExistence type="predicted"/>